<evidence type="ECO:0000313" key="1">
    <source>
        <dbReference type="EMBL" id="ABJ86143.1"/>
    </source>
</evidence>
<dbReference type="STRING" id="234267.Acid_5190"/>
<dbReference type="HOGENOM" id="CLU_1119230_0_0_0"/>
<dbReference type="AlphaFoldDB" id="Q01W22"/>
<protein>
    <submittedName>
        <fullName evidence="1">Uncharacterized protein</fullName>
    </submittedName>
</protein>
<dbReference type="eggNOG" id="ENOG5031DH5">
    <property type="taxonomic scope" value="Bacteria"/>
</dbReference>
<name>Q01W22_SOLUE</name>
<dbReference type="KEGG" id="sus:Acid_5190"/>
<reference evidence="1" key="1">
    <citation type="submission" date="2006-10" db="EMBL/GenBank/DDBJ databases">
        <title>Complete sequence of Solibacter usitatus Ellin6076.</title>
        <authorList>
            <consortium name="US DOE Joint Genome Institute"/>
            <person name="Copeland A."/>
            <person name="Lucas S."/>
            <person name="Lapidus A."/>
            <person name="Barry K."/>
            <person name="Detter J.C."/>
            <person name="Glavina del Rio T."/>
            <person name="Hammon N."/>
            <person name="Israni S."/>
            <person name="Dalin E."/>
            <person name="Tice H."/>
            <person name="Pitluck S."/>
            <person name="Thompson L.S."/>
            <person name="Brettin T."/>
            <person name="Bruce D."/>
            <person name="Han C."/>
            <person name="Tapia R."/>
            <person name="Gilna P."/>
            <person name="Schmutz J."/>
            <person name="Larimer F."/>
            <person name="Land M."/>
            <person name="Hauser L."/>
            <person name="Kyrpides N."/>
            <person name="Mikhailova N."/>
            <person name="Janssen P.H."/>
            <person name="Kuske C.R."/>
            <person name="Richardson P."/>
        </authorList>
    </citation>
    <scope>NUCLEOTIDE SEQUENCE</scope>
    <source>
        <strain evidence="1">Ellin6076</strain>
    </source>
</reference>
<organism evidence="1">
    <name type="scientific">Solibacter usitatus (strain Ellin6076)</name>
    <dbReference type="NCBI Taxonomy" id="234267"/>
    <lineage>
        <taxon>Bacteria</taxon>
        <taxon>Pseudomonadati</taxon>
        <taxon>Acidobacteriota</taxon>
        <taxon>Terriglobia</taxon>
        <taxon>Bryobacterales</taxon>
        <taxon>Solibacteraceae</taxon>
        <taxon>Candidatus Solibacter</taxon>
    </lineage>
</organism>
<proteinExistence type="predicted"/>
<dbReference type="EMBL" id="CP000473">
    <property type="protein sequence ID" value="ABJ86143.1"/>
    <property type="molecule type" value="Genomic_DNA"/>
</dbReference>
<sequence>MREPRVLAQDPGQFALPDGSGDRFSGYGVIGLPFSTGHVLALRRVEASSAGAAYTSVWHRDPRGRWVFHQDVPPDCSCPRYFGAAISANVVEPIRIEWTDNRRFRVTVDAPGQIVWDVRLTPTPATRVMNAAASVMPSRWWGMRSVVSTMETAARLMLGMGHVNLTGCTPNGQVFTAIPRRVWRIAESHAMIRGVDAGSPAPLPEQARLCDFYLPQRGIFAIFTGHMECRRHQ</sequence>
<gene>
    <name evidence="1" type="ordered locus">Acid_5190</name>
</gene>
<dbReference type="OrthoDB" id="4923808at2"/>
<dbReference type="InParanoid" id="Q01W22"/>
<accession>Q01W22</accession>